<feature type="region of interest" description="Disordered" evidence="1">
    <location>
        <begin position="511"/>
        <end position="590"/>
    </location>
</feature>
<sequence>MDQHSAPAALRRGFKFPDHEAPKTPEPFATKDDAQIPSPPRPRLRLRRRVASQLTAPTQQFLASVAAADVPIPSIEEPEIRPDDYDTMSGRIPFPEFRDDTEEDLRYLRPRSRTLAAPKTPAPELEEALPRSRFPDWTINSVGSFESTPEADYESSRPSTARSTLTSASLFSHFSHASDDDSDDDAADAGQDKDDCLAGPDEKATSGDRAADPRGKARKAPWTKAMSDHLWSTYMLYLQDPKVTPFRMGKNGIPPQGVCLRVAREAKRSWKGSKALSRGAKSNEGKKSGSTTPTAESSGTFIQWPHTCAATRAHLRELCRLRANSRASNYRFAGPSTTPFSQSAARHWNRRSPMPFATQDMSISLVVSTADSMQPNGPLAQLAAAPSNPEPEPTTPTEPARPAVFADPSLNTTAPEGEPSFAERRRLGSPFTSSSYGPSSSGSLAAVLGLGSMPRRQSQTMGPRRTLQSPVRLSRSGTQKRRHTQSGVPRKRPSIGSDLWLDPNFAAATAAAATLSRETSSSDRPEGLFIPKMPSVPTLSSSTSMPNVGGSSSGSGSGKLDDSALQPPPRLGSPFMAESSSFSFPHRVHRSHQAGSIDLGVLGRPFASMYQERQQTTGDSNLPPPPSRNASLADRLAYIDQRLKELRQREVRRPRRSESPF</sequence>
<feature type="compositionally biased region" description="Low complexity" evidence="1">
    <location>
        <begin position="156"/>
        <end position="175"/>
    </location>
</feature>
<feature type="compositionally biased region" description="Polar residues" evidence="1">
    <location>
        <begin position="537"/>
        <end position="546"/>
    </location>
</feature>
<feature type="compositionally biased region" description="Basic residues" evidence="1">
    <location>
        <begin position="478"/>
        <end position="493"/>
    </location>
</feature>
<gene>
    <name evidence="3" type="ORF">VTJ49DRAFT_2298</name>
    <name evidence="2" type="ORF">VTJ49DRAFT_6786</name>
</gene>
<feature type="region of interest" description="Disordered" evidence="1">
    <location>
        <begin position="270"/>
        <end position="298"/>
    </location>
</feature>
<keyword evidence="4" id="KW-1185">Reference proteome</keyword>
<comment type="caution">
    <text evidence="3">The sequence shown here is derived from an EMBL/GenBank/DDBJ whole genome shotgun (WGS) entry which is preliminary data.</text>
</comment>
<feature type="compositionally biased region" description="Polar residues" evidence="1">
    <location>
        <begin position="288"/>
        <end position="298"/>
    </location>
</feature>
<reference evidence="3 4" key="1">
    <citation type="journal article" date="2024" name="Commun. Biol.">
        <title>Comparative genomic analysis of thermophilic fungi reveals convergent evolutionary adaptations and gene losses.</title>
        <authorList>
            <person name="Steindorff A.S."/>
            <person name="Aguilar-Pontes M.V."/>
            <person name="Robinson A.J."/>
            <person name="Andreopoulos B."/>
            <person name="LaButti K."/>
            <person name="Kuo A."/>
            <person name="Mondo S."/>
            <person name="Riley R."/>
            <person name="Otillar R."/>
            <person name="Haridas S."/>
            <person name="Lipzen A."/>
            <person name="Grimwood J."/>
            <person name="Schmutz J."/>
            <person name="Clum A."/>
            <person name="Reid I.D."/>
            <person name="Moisan M.C."/>
            <person name="Butler G."/>
            <person name="Nguyen T.T.M."/>
            <person name="Dewar K."/>
            <person name="Conant G."/>
            <person name="Drula E."/>
            <person name="Henrissat B."/>
            <person name="Hansel C."/>
            <person name="Singer S."/>
            <person name="Hutchinson M.I."/>
            <person name="de Vries R.P."/>
            <person name="Natvig D.O."/>
            <person name="Powell A.J."/>
            <person name="Tsang A."/>
            <person name="Grigoriev I.V."/>
        </authorList>
    </citation>
    <scope>NUCLEOTIDE SEQUENCE [LARGE SCALE GENOMIC DNA]</scope>
    <source>
        <strain evidence="3 4">CBS 620.91</strain>
    </source>
</reference>
<feature type="compositionally biased region" description="Polar residues" evidence="1">
    <location>
        <begin position="455"/>
        <end position="477"/>
    </location>
</feature>
<dbReference type="EMBL" id="JAZGSY010000002">
    <property type="protein sequence ID" value="KAL1844241.1"/>
    <property type="molecule type" value="Genomic_DNA"/>
</dbReference>
<feature type="region of interest" description="Disordered" evidence="1">
    <location>
        <begin position="607"/>
        <end position="631"/>
    </location>
</feature>
<feature type="compositionally biased region" description="Basic and acidic residues" evidence="1">
    <location>
        <begin position="15"/>
        <end position="34"/>
    </location>
</feature>
<dbReference type="EMBL" id="JAZGSY010000069">
    <property type="protein sequence ID" value="KAL1841609.1"/>
    <property type="molecule type" value="Genomic_DNA"/>
</dbReference>
<dbReference type="Proteomes" id="UP001583172">
    <property type="component" value="Unassembled WGS sequence"/>
</dbReference>
<name>A0ABR3VRF3_HUMIN</name>
<evidence type="ECO:0000313" key="2">
    <source>
        <dbReference type="EMBL" id="KAL1841609.1"/>
    </source>
</evidence>
<evidence type="ECO:0000256" key="1">
    <source>
        <dbReference type="SAM" id="MobiDB-lite"/>
    </source>
</evidence>
<feature type="region of interest" description="Disordered" evidence="1">
    <location>
        <begin position="73"/>
        <end position="222"/>
    </location>
</feature>
<evidence type="ECO:0000313" key="4">
    <source>
        <dbReference type="Proteomes" id="UP001583172"/>
    </source>
</evidence>
<reference evidence="3" key="2">
    <citation type="submission" date="2024-01" db="EMBL/GenBank/DDBJ databases">
        <authorList>
            <consortium name="Lawrence Berkeley National Laboratory"/>
            <person name="Steindorff A.S."/>
            <person name="Aguilar-pontes M.V."/>
            <person name="Robinson A.J."/>
            <person name="Andreopoulos B."/>
            <person name="LaButti K."/>
            <person name="Kuo A."/>
            <person name="Mondo S."/>
            <person name="Riley R."/>
            <person name="Otillar R."/>
            <person name="Haridas S."/>
            <person name="Lipzen A."/>
            <person name="Grimwood J."/>
            <person name="Schmutz J."/>
            <person name="Clum A."/>
            <person name="Conant G."/>
            <person name="Drula E."/>
            <person name="Henrissat B."/>
            <person name="Hansel C."/>
            <person name="Singer S."/>
            <person name="de Vries R."/>
            <person name="Natvig D."/>
            <person name="Powell A.J."/>
            <person name="Tsang A."/>
            <person name="Grigoriev I.V."/>
        </authorList>
    </citation>
    <scope>NUCLEOTIDE SEQUENCE</scope>
    <source>
        <strain evidence="3">CBS 620.91</strain>
    </source>
</reference>
<proteinExistence type="predicted"/>
<evidence type="ECO:0000313" key="3">
    <source>
        <dbReference type="EMBL" id="KAL1844241.1"/>
    </source>
</evidence>
<organism evidence="3 4">
    <name type="scientific">Humicola insolens</name>
    <name type="common">Soft-rot fungus</name>
    <dbReference type="NCBI Taxonomy" id="85995"/>
    <lineage>
        <taxon>Eukaryota</taxon>
        <taxon>Fungi</taxon>
        <taxon>Dikarya</taxon>
        <taxon>Ascomycota</taxon>
        <taxon>Pezizomycotina</taxon>
        <taxon>Sordariomycetes</taxon>
        <taxon>Sordariomycetidae</taxon>
        <taxon>Sordariales</taxon>
        <taxon>Chaetomiaceae</taxon>
        <taxon>Mycothermus</taxon>
    </lineage>
</organism>
<feature type="compositionally biased region" description="Basic and acidic residues" evidence="1">
    <location>
        <begin position="190"/>
        <end position="215"/>
    </location>
</feature>
<feature type="region of interest" description="Disordered" evidence="1">
    <location>
        <begin position="372"/>
        <end position="499"/>
    </location>
</feature>
<feature type="compositionally biased region" description="Polar residues" evidence="1">
    <location>
        <begin position="611"/>
        <end position="620"/>
    </location>
</feature>
<feature type="compositionally biased region" description="Low complexity" evidence="1">
    <location>
        <begin position="428"/>
        <end position="452"/>
    </location>
</feature>
<feature type="region of interest" description="Disordered" evidence="1">
    <location>
        <begin position="1"/>
        <end position="43"/>
    </location>
</feature>
<accession>A0ABR3VRF3</accession>
<feature type="compositionally biased region" description="Polar residues" evidence="1">
    <location>
        <begin position="138"/>
        <end position="147"/>
    </location>
</feature>
<protein>
    <submittedName>
        <fullName evidence="3">Uncharacterized protein</fullName>
    </submittedName>
</protein>